<dbReference type="Proteomes" id="UP000310108">
    <property type="component" value="Unassembled WGS sequence"/>
</dbReference>
<dbReference type="AlphaFoldDB" id="A0A4U6XEV9"/>
<evidence type="ECO:0000313" key="2">
    <source>
        <dbReference type="Proteomes" id="UP000310108"/>
    </source>
</evidence>
<protein>
    <submittedName>
        <fullName evidence="1">Uncharacterized protein</fullName>
    </submittedName>
</protein>
<proteinExistence type="predicted"/>
<sequence>MPTLLTSSPEGRACVPPSNRGAPIDVCEFCCACAVVTNSASCHPHGESCPGRTAYHCDSEHLELETRPSQLPAPPSRLWSLFGLPCKPRHHGSEDYGLRRKHSKAK</sequence>
<gene>
    <name evidence="1" type="ORF">CTA1_4051</name>
</gene>
<reference evidence="1 2" key="1">
    <citation type="journal article" date="2019" name="PLoS ONE">
        <title>Comparative genome analysis indicates high evolutionary potential of pathogenicity genes in Colletotrichum tanaceti.</title>
        <authorList>
            <person name="Lelwala R.V."/>
            <person name="Korhonen P.K."/>
            <person name="Young N.D."/>
            <person name="Scott J.B."/>
            <person name="Ades P.A."/>
            <person name="Gasser R.B."/>
            <person name="Taylor P.W.J."/>
        </authorList>
    </citation>
    <scope>NUCLEOTIDE SEQUENCE [LARGE SCALE GENOMIC DNA]</scope>
    <source>
        <strain evidence="1">BRIP57314</strain>
    </source>
</reference>
<accession>A0A4U6XEV9</accession>
<name>A0A4U6XEV9_9PEZI</name>
<keyword evidence="2" id="KW-1185">Reference proteome</keyword>
<dbReference type="EMBL" id="PJEX01000140">
    <property type="protein sequence ID" value="TKW54380.1"/>
    <property type="molecule type" value="Genomic_DNA"/>
</dbReference>
<comment type="caution">
    <text evidence="1">The sequence shown here is derived from an EMBL/GenBank/DDBJ whole genome shotgun (WGS) entry which is preliminary data.</text>
</comment>
<evidence type="ECO:0000313" key="1">
    <source>
        <dbReference type="EMBL" id="TKW54380.1"/>
    </source>
</evidence>
<organism evidence="1 2">
    <name type="scientific">Colletotrichum tanaceti</name>
    <dbReference type="NCBI Taxonomy" id="1306861"/>
    <lineage>
        <taxon>Eukaryota</taxon>
        <taxon>Fungi</taxon>
        <taxon>Dikarya</taxon>
        <taxon>Ascomycota</taxon>
        <taxon>Pezizomycotina</taxon>
        <taxon>Sordariomycetes</taxon>
        <taxon>Hypocreomycetidae</taxon>
        <taxon>Glomerellales</taxon>
        <taxon>Glomerellaceae</taxon>
        <taxon>Colletotrichum</taxon>
        <taxon>Colletotrichum destructivum species complex</taxon>
    </lineage>
</organism>